<keyword evidence="2" id="KW-1185">Reference proteome</keyword>
<dbReference type="EMBL" id="MU003523">
    <property type="protein sequence ID" value="KAF2466698.1"/>
    <property type="molecule type" value="Genomic_DNA"/>
</dbReference>
<reference evidence="1" key="1">
    <citation type="journal article" date="2020" name="Stud. Mycol.">
        <title>101 Dothideomycetes genomes: a test case for predicting lifestyles and emergence of pathogens.</title>
        <authorList>
            <person name="Haridas S."/>
            <person name="Albert R."/>
            <person name="Binder M."/>
            <person name="Bloem J."/>
            <person name="Labutti K."/>
            <person name="Salamov A."/>
            <person name="Andreopoulos B."/>
            <person name="Baker S."/>
            <person name="Barry K."/>
            <person name="Bills G."/>
            <person name="Bluhm B."/>
            <person name="Cannon C."/>
            <person name="Castanera R."/>
            <person name="Culley D."/>
            <person name="Daum C."/>
            <person name="Ezra D."/>
            <person name="Gonzalez J."/>
            <person name="Henrissat B."/>
            <person name="Kuo A."/>
            <person name="Liang C."/>
            <person name="Lipzen A."/>
            <person name="Lutzoni F."/>
            <person name="Magnuson J."/>
            <person name="Mondo S."/>
            <person name="Nolan M."/>
            <person name="Ohm R."/>
            <person name="Pangilinan J."/>
            <person name="Park H.-J."/>
            <person name="Ramirez L."/>
            <person name="Alfaro M."/>
            <person name="Sun H."/>
            <person name="Tritt A."/>
            <person name="Yoshinaga Y."/>
            <person name="Zwiers L.-H."/>
            <person name="Turgeon B."/>
            <person name="Goodwin S."/>
            <person name="Spatafora J."/>
            <person name="Crous P."/>
            <person name="Grigoriev I."/>
        </authorList>
    </citation>
    <scope>NUCLEOTIDE SEQUENCE</scope>
    <source>
        <strain evidence="1">ATCC 200398</strain>
    </source>
</reference>
<evidence type="ECO:0000313" key="2">
    <source>
        <dbReference type="Proteomes" id="UP000799755"/>
    </source>
</evidence>
<evidence type="ECO:0000313" key="1">
    <source>
        <dbReference type="EMBL" id="KAF2466698.1"/>
    </source>
</evidence>
<protein>
    <submittedName>
        <fullName evidence="1">Rhomboid-domain-containing protein</fullName>
    </submittedName>
</protein>
<organism evidence="1 2">
    <name type="scientific">Lindgomyces ingoldianus</name>
    <dbReference type="NCBI Taxonomy" id="673940"/>
    <lineage>
        <taxon>Eukaryota</taxon>
        <taxon>Fungi</taxon>
        <taxon>Dikarya</taxon>
        <taxon>Ascomycota</taxon>
        <taxon>Pezizomycotina</taxon>
        <taxon>Dothideomycetes</taxon>
        <taxon>Pleosporomycetidae</taxon>
        <taxon>Pleosporales</taxon>
        <taxon>Lindgomycetaceae</taxon>
        <taxon>Lindgomyces</taxon>
    </lineage>
</organism>
<name>A0ACB6QIC6_9PLEO</name>
<sequence>MPFRFYQLNRSSTPLSPFTPSQRRWSSGNPSNSPHPTEKANSRLIWALIGINAGIYLYAGYTQVQYQQGFQQPLISFYENMTLNLSSVRDEGRWWTILSSCFTHMSFMHFATNMVGVYYLGQFLTVTPGISPGRLLTLVLGSGITGGIGYLAQRSIQSEGVRDYKRALGFSGAVMGVGTVAACLYPRAKVAIYGIVPVPLWLLMTGYLVYDGFYLSQEGARVAHAGHLGGLAFGAVYFLLRLRGIPRNPFM</sequence>
<gene>
    <name evidence="1" type="ORF">BDR25DRAFT_305927</name>
</gene>
<comment type="caution">
    <text evidence="1">The sequence shown here is derived from an EMBL/GenBank/DDBJ whole genome shotgun (WGS) entry which is preliminary data.</text>
</comment>
<proteinExistence type="predicted"/>
<accession>A0ACB6QIC6</accession>
<dbReference type="Proteomes" id="UP000799755">
    <property type="component" value="Unassembled WGS sequence"/>
</dbReference>